<dbReference type="GO" id="GO:0016740">
    <property type="term" value="F:transferase activity"/>
    <property type="evidence" value="ECO:0007669"/>
    <property type="project" value="UniProtKB-KW"/>
</dbReference>
<evidence type="ECO:0000313" key="4">
    <source>
        <dbReference type="Proteomes" id="UP000190962"/>
    </source>
</evidence>
<gene>
    <name evidence="2" type="ORF">BOV88_05980</name>
    <name evidence="1" type="ORF">JV46_27270</name>
</gene>
<dbReference type="Proteomes" id="UP000190962">
    <property type="component" value="Unassembled WGS sequence"/>
</dbReference>
<evidence type="ECO:0000313" key="2">
    <source>
        <dbReference type="EMBL" id="OOY35267.1"/>
    </source>
</evidence>
<keyword evidence="2" id="KW-0808">Transferase</keyword>
<sequence>MKAEIHTSIDEIEPQQWNRLVDDNNPLIRHEFLAAMEHHSCVGERFGWLPRHIALYDADELVAAMPLYEKHNSYGEFVFDHQWESAWESSGRNYFPKLVSAVPYTPATGQRMLFHSGDQESQRMLTDTAVALAVSINASGVHILFPTENQQQQLDSIGWLSRHDVQFHWHNHAYADFDDFLSRLTARKRKMIRKERETVVKSGVNLRQLDGHSASHADWQAFTRFYEKTFDEKWGLATFNLGFFEEVAQKMPDNIILVLADLDGECIAGSLMYCSNTTLYGRHWGCSQQVDMLHFEACYYQGIEFCIRRGLTSFEPGAQGEHKIPRGFLPVATTSAHWINDDEFREPVRQWTLHEQAAVAAYHDELRLRSPYREENS</sequence>
<name>A0A0B0H260_SOVGS</name>
<dbReference type="STRING" id="2340.JV46_27270"/>
<dbReference type="Pfam" id="PF04339">
    <property type="entry name" value="FemAB_like"/>
    <property type="match status" value="1"/>
</dbReference>
<dbReference type="eggNOG" id="COG3146">
    <property type="taxonomic scope" value="Bacteria"/>
</dbReference>
<dbReference type="AlphaFoldDB" id="A0A0B0H260"/>
<proteinExistence type="predicted"/>
<reference evidence="1 3" key="1">
    <citation type="journal article" date="2014" name="BMC Genomics">
        <title>The genome of the intracellular bacterium of the coastal bivalve, Solemya velum: a blueprint for thriving in and out of symbiosis.</title>
        <authorList>
            <person name="Dmytrenko O."/>
            <person name="Russell S.L."/>
            <person name="Loo W.T."/>
            <person name="Fontanez K.M."/>
            <person name="Liao L."/>
            <person name="Roeselers G."/>
            <person name="Sharma R."/>
            <person name="Stewart F.J."/>
            <person name="Newton I.L."/>
            <person name="Woyke T."/>
            <person name="Wu D."/>
            <person name="Lang J.M."/>
            <person name="Eisen J.A."/>
            <person name="Cavanaugh C.M."/>
        </authorList>
    </citation>
    <scope>NUCLEOTIDE SEQUENCE [LARGE SCALE GENOMIC DNA]</scope>
    <source>
        <strain evidence="1 3">WH</strain>
    </source>
</reference>
<dbReference type="EMBL" id="MPNX01000006">
    <property type="protein sequence ID" value="OOY35267.1"/>
    <property type="molecule type" value="Genomic_DNA"/>
</dbReference>
<dbReference type="PATRIC" id="fig|2340.3.peg.2371"/>
<keyword evidence="3" id="KW-1185">Reference proteome</keyword>
<dbReference type="OrthoDB" id="9776898at2"/>
<comment type="caution">
    <text evidence="1">The sequence shown here is derived from an EMBL/GenBank/DDBJ whole genome shotgun (WGS) entry which is preliminary data.</text>
</comment>
<reference evidence="2 4" key="2">
    <citation type="submission" date="2016-11" db="EMBL/GenBank/DDBJ databases">
        <title>Mixed transmission modes and dynamic genome evolution in an obligate animal-bacterial symbiosis.</title>
        <authorList>
            <person name="Russell S.L."/>
            <person name="Corbett-Detig R.B."/>
            <person name="Cavanaugh C.M."/>
        </authorList>
    </citation>
    <scope>NUCLEOTIDE SEQUENCE [LARGE SCALE GENOMIC DNA]</scope>
    <source>
        <strain evidence="2">MA-KB16</strain>
    </source>
</reference>
<dbReference type="PANTHER" id="PTHR47017:SF1">
    <property type="entry name" value="ACYL-COA"/>
    <property type="match status" value="1"/>
</dbReference>
<accession>A0A0B0H260</accession>
<evidence type="ECO:0000313" key="1">
    <source>
        <dbReference type="EMBL" id="KHF24298.1"/>
    </source>
</evidence>
<dbReference type="Gene3D" id="3.40.630.30">
    <property type="match status" value="1"/>
</dbReference>
<dbReference type="RefSeq" id="WP_043118386.1">
    <property type="nucleotide sequence ID" value="NZ_JRAA01000003.1"/>
</dbReference>
<dbReference type="InterPro" id="IPR007434">
    <property type="entry name" value="FemAB-like"/>
</dbReference>
<dbReference type="PANTHER" id="PTHR47017">
    <property type="entry name" value="ACYL-COA"/>
    <property type="match status" value="1"/>
</dbReference>
<dbReference type="Proteomes" id="UP000030856">
    <property type="component" value="Unassembled WGS sequence"/>
</dbReference>
<organism evidence="1 3">
    <name type="scientific">Solemya velum gill symbiont</name>
    <dbReference type="NCBI Taxonomy" id="2340"/>
    <lineage>
        <taxon>Bacteria</taxon>
        <taxon>Pseudomonadati</taxon>
        <taxon>Pseudomonadota</taxon>
        <taxon>Gammaproteobacteria</taxon>
        <taxon>sulfur-oxidizing symbionts</taxon>
    </lineage>
</organism>
<dbReference type="GeneID" id="86990395"/>
<dbReference type="SUPFAM" id="SSF55729">
    <property type="entry name" value="Acyl-CoA N-acyltransferases (Nat)"/>
    <property type="match status" value="1"/>
</dbReference>
<dbReference type="InterPro" id="IPR016181">
    <property type="entry name" value="Acyl_CoA_acyltransferase"/>
</dbReference>
<evidence type="ECO:0000313" key="3">
    <source>
        <dbReference type="Proteomes" id="UP000030856"/>
    </source>
</evidence>
<protein>
    <submittedName>
        <fullName evidence="2">GNAT family N-acetyltransferase</fullName>
    </submittedName>
</protein>
<dbReference type="EMBL" id="JRAA01000003">
    <property type="protein sequence ID" value="KHF24298.1"/>
    <property type="molecule type" value="Genomic_DNA"/>
</dbReference>